<dbReference type="PANTHER" id="PTHR11614">
    <property type="entry name" value="PHOSPHOLIPASE-RELATED"/>
    <property type="match status" value="1"/>
</dbReference>
<keyword evidence="3" id="KW-1185">Reference proteome</keyword>
<dbReference type="InterPro" id="IPR029058">
    <property type="entry name" value="AB_hydrolase_fold"/>
</dbReference>
<comment type="caution">
    <text evidence="2">The sequence shown here is derived from an EMBL/GenBank/DDBJ whole genome shotgun (WGS) entry which is preliminary data.</text>
</comment>
<name>A0A368XGB0_9BACI</name>
<dbReference type="EMBL" id="QPJJ01000008">
    <property type="protein sequence ID" value="RCW67032.1"/>
    <property type="molecule type" value="Genomic_DNA"/>
</dbReference>
<keyword evidence="2" id="KW-0378">Hydrolase</keyword>
<feature type="domain" description="Serine aminopeptidase S33" evidence="1">
    <location>
        <begin position="26"/>
        <end position="291"/>
    </location>
</feature>
<dbReference type="AlphaFoldDB" id="A0A368XGB0"/>
<dbReference type="GO" id="GO:0016787">
    <property type="term" value="F:hydrolase activity"/>
    <property type="evidence" value="ECO:0007669"/>
    <property type="project" value="UniProtKB-KW"/>
</dbReference>
<dbReference type="OrthoDB" id="9806902at2"/>
<proteinExistence type="predicted"/>
<organism evidence="2 3">
    <name type="scientific">Saliterribacillus persicus</name>
    <dbReference type="NCBI Taxonomy" id="930114"/>
    <lineage>
        <taxon>Bacteria</taxon>
        <taxon>Bacillati</taxon>
        <taxon>Bacillota</taxon>
        <taxon>Bacilli</taxon>
        <taxon>Bacillales</taxon>
        <taxon>Bacillaceae</taxon>
        <taxon>Saliterribacillus</taxon>
    </lineage>
</organism>
<evidence type="ECO:0000313" key="2">
    <source>
        <dbReference type="EMBL" id="RCW67032.1"/>
    </source>
</evidence>
<dbReference type="Pfam" id="PF12146">
    <property type="entry name" value="Hydrolase_4"/>
    <property type="match status" value="1"/>
</dbReference>
<sequence length="312" mass="36131">MVMETTWLKMKDNTNIFIKTWMPKNQSPQAIVQLSHGMVEHISRYNAFAQFLADHGFLVIGNDHRGHGQTGEQNQSLGYFTKSEDIDTLVEDLNEVTTYINRKFPTLPVYLLGHSMGSFLARRYLQKRPAYLDGVILSGSGFQSPYILSSAKKLARFLIRKNDEKQKGEILNRLTFLGYNKKIKNNSTVFDWLTRDPTIIEEYLKDDYCGFTPTNQFFFVLYDGIEKVQQSNTHNEVAQDLPILLISGEEDPVGNYGKGLKKLMEFYVSEGFENLNLHLYPNGRHEILNEINRHEVFQDVLDWLTDKMKNKK</sequence>
<evidence type="ECO:0000313" key="3">
    <source>
        <dbReference type="Proteomes" id="UP000252585"/>
    </source>
</evidence>
<dbReference type="SUPFAM" id="SSF53474">
    <property type="entry name" value="alpha/beta-Hydrolases"/>
    <property type="match status" value="1"/>
</dbReference>
<evidence type="ECO:0000259" key="1">
    <source>
        <dbReference type="Pfam" id="PF12146"/>
    </source>
</evidence>
<reference evidence="2 3" key="1">
    <citation type="submission" date="2018-07" db="EMBL/GenBank/DDBJ databases">
        <title>Genomic Encyclopedia of Type Strains, Phase IV (KMG-IV): sequencing the most valuable type-strain genomes for metagenomic binning, comparative biology and taxonomic classification.</title>
        <authorList>
            <person name="Goeker M."/>
        </authorList>
    </citation>
    <scope>NUCLEOTIDE SEQUENCE [LARGE SCALE GENOMIC DNA]</scope>
    <source>
        <strain evidence="2 3">DSM 27696</strain>
    </source>
</reference>
<gene>
    <name evidence="2" type="ORF">DFR57_108129</name>
</gene>
<dbReference type="Gene3D" id="3.40.50.1820">
    <property type="entry name" value="alpha/beta hydrolase"/>
    <property type="match status" value="1"/>
</dbReference>
<protein>
    <submittedName>
        <fullName evidence="2">Alpha-beta hydrolase superfamily lysophospholipase</fullName>
    </submittedName>
</protein>
<accession>A0A368XGB0</accession>
<dbReference type="InterPro" id="IPR022742">
    <property type="entry name" value="Hydrolase_4"/>
</dbReference>
<dbReference type="Proteomes" id="UP000252585">
    <property type="component" value="Unassembled WGS sequence"/>
</dbReference>
<dbReference type="InterPro" id="IPR051044">
    <property type="entry name" value="MAG_DAG_Lipase"/>
</dbReference>